<comment type="caution">
    <text evidence="2">The sequence shown here is derived from an EMBL/GenBank/DDBJ whole genome shotgun (WGS) entry which is preliminary data.</text>
</comment>
<keyword evidence="1" id="KW-0732">Signal</keyword>
<organism evidence="2 3">
    <name type="scientific">Perkinsus olseni</name>
    <name type="common">Perkinsus atlanticus</name>
    <dbReference type="NCBI Taxonomy" id="32597"/>
    <lineage>
        <taxon>Eukaryota</taxon>
        <taxon>Sar</taxon>
        <taxon>Alveolata</taxon>
        <taxon>Perkinsozoa</taxon>
        <taxon>Perkinsea</taxon>
        <taxon>Perkinsida</taxon>
        <taxon>Perkinsidae</taxon>
        <taxon>Perkinsus</taxon>
    </lineage>
</organism>
<feature type="chain" id="PRO_5029718991" evidence="1">
    <location>
        <begin position="20"/>
        <end position="270"/>
    </location>
</feature>
<dbReference type="EMBL" id="JABANP010000332">
    <property type="protein sequence ID" value="KAF4684042.1"/>
    <property type="molecule type" value="Genomic_DNA"/>
</dbReference>
<evidence type="ECO:0000313" key="2">
    <source>
        <dbReference type="EMBL" id="KAF4684042.1"/>
    </source>
</evidence>
<evidence type="ECO:0000256" key="1">
    <source>
        <dbReference type="SAM" id="SignalP"/>
    </source>
</evidence>
<protein>
    <submittedName>
        <fullName evidence="2">Uncharacterized protein</fullName>
    </submittedName>
</protein>
<dbReference type="AlphaFoldDB" id="A0A7J6NJG3"/>
<gene>
    <name evidence="2" type="ORF">FOZ60_008313</name>
</gene>
<accession>A0A7J6NJG3</accession>
<dbReference type="Proteomes" id="UP000541610">
    <property type="component" value="Unassembled WGS sequence"/>
</dbReference>
<proteinExistence type="predicted"/>
<name>A0A7J6NJG3_PEROL</name>
<reference evidence="2 3" key="1">
    <citation type="submission" date="2020-04" db="EMBL/GenBank/DDBJ databases">
        <title>Perkinsus olseni comparative genomics.</title>
        <authorList>
            <person name="Bogema D.R."/>
        </authorList>
    </citation>
    <scope>NUCLEOTIDE SEQUENCE [LARGE SCALE GENOMIC DNA]</scope>
    <source>
        <strain evidence="2">00978-12</strain>
    </source>
</reference>
<feature type="signal peptide" evidence="1">
    <location>
        <begin position="1"/>
        <end position="19"/>
    </location>
</feature>
<evidence type="ECO:0000313" key="3">
    <source>
        <dbReference type="Proteomes" id="UP000541610"/>
    </source>
</evidence>
<sequence length="270" mass="29413">MLLPLLLLLSTELAGVVMAATPDTGIDLSPGVYVGYANPATEICWPDMARVVLLVGHPPGTAALGYTNKSDVDLLIASGSVGVFSDSVFPRHAHPGKCFYIDAYHYYPLRTLLQMTGPKPTHVPICLGRSHLVLFNDARREPVGKKFTQLSCAILLTKNTYIDVATPAAVTQDEANAEEVGRKYVTPVAFSKLGRTENGTVVVHGNWDDERANAGVMAMNFQHASNFAFTRFPEVRIHRLANGDSSTRFGGHFVSVRQAWRVAFANNDVQ</sequence>